<name>A0A915JWV7_ROMCU</name>
<dbReference type="Proteomes" id="UP000887565">
    <property type="component" value="Unplaced"/>
</dbReference>
<keyword evidence="1" id="KW-1185">Reference proteome</keyword>
<reference evidence="2" key="1">
    <citation type="submission" date="2022-11" db="UniProtKB">
        <authorList>
            <consortium name="WormBaseParasite"/>
        </authorList>
    </citation>
    <scope>IDENTIFICATION</scope>
</reference>
<dbReference type="WBParaSite" id="nRc.2.0.1.t30811-RA">
    <property type="protein sequence ID" value="nRc.2.0.1.t30811-RA"/>
    <property type="gene ID" value="nRc.2.0.1.g30811"/>
</dbReference>
<protein>
    <submittedName>
        <fullName evidence="2">Uncharacterized protein</fullName>
    </submittedName>
</protein>
<evidence type="ECO:0000313" key="1">
    <source>
        <dbReference type="Proteomes" id="UP000887565"/>
    </source>
</evidence>
<organism evidence="1 2">
    <name type="scientific">Romanomermis culicivorax</name>
    <name type="common">Nematode worm</name>
    <dbReference type="NCBI Taxonomy" id="13658"/>
    <lineage>
        <taxon>Eukaryota</taxon>
        <taxon>Metazoa</taxon>
        <taxon>Ecdysozoa</taxon>
        <taxon>Nematoda</taxon>
        <taxon>Enoplea</taxon>
        <taxon>Dorylaimia</taxon>
        <taxon>Mermithida</taxon>
        <taxon>Mermithoidea</taxon>
        <taxon>Mermithidae</taxon>
        <taxon>Romanomermis</taxon>
    </lineage>
</organism>
<accession>A0A915JWV7</accession>
<dbReference type="AlphaFoldDB" id="A0A915JWV7"/>
<proteinExistence type="predicted"/>
<evidence type="ECO:0000313" key="2">
    <source>
        <dbReference type="WBParaSite" id="nRc.2.0.1.t30811-RA"/>
    </source>
</evidence>
<sequence length="72" mass="8439">MNKLEIEKNKLTLQKQSISENINWNRIQIEQNKNKHPANKETTPQTKAILWTLMPQVMLDRTGCNVKTHVKV</sequence>